<organism evidence="3 4">
    <name type="scientific">Eumeta variegata</name>
    <name type="common">Bagworm moth</name>
    <name type="synonym">Eumeta japonica</name>
    <dbReference type="NCBI Taxonomy" id="151549"/>
    <lineage>
        <taxon>Eukaryota</taxon>
        <taxon>Metazoa</taxon>
        <taxon>Ecdysozoa</taxon>
        <taxon>Arthropoda</taxon>
        <taxon>Hexapoda</taxon>
        <taxon>Insecta</taxon>
        <taxon>Pterygota</taxon>
        <taxon>Neoptera</taxon>
        <taxon>Endopterygota</taxon>
        <taxon>Lepidoptera</taxon>
        <taxon>Glossata</taxon>
        <taxon>Ditrysia</taxon>
        <taxon>Tineoidea</taxon>
        <taxon>Psychidae</taxon>
        <taxon>Oiketicinae</taxon>
        <taxon>Eumeta</taxon>
    </lineage>
</organism>
<evidence type="ECO:0000256" key="1">
    <source>
        <dbReference type="SAM" id="MobiDB-lite"/>
    </source>
</evidence>
<accession>A0A4C1YAM3</accession>
<gene>
    <name evidence="3" type="ORF">EVAR_49645_1</name>
</gene>
<dbReference type="EMBL" id="BGZK01001132">
    <property type="protein sequence ID" value="GBP72080.1"/>
    <property type="molecule type" value="Genomic_DNA"/>
</dbReference>
<evidence type="ECO:0000313" key="3">
    <source>
        <dbReference type="EMBL" id="GBP72080.1"/>
    </source>
</evidence>
<protein>
    <submittedName>
        <fullName evidence="3">Uncharacterized protein</fullName>
    </submittedName>
</protein>
<proteinExistence type="predicted"/>
<feature type="signal peptide" evidence="2">
    <location>
        <begin position="1"/>
        <end position="17"/>
    </location>
</feature>
<feature type="chain" id="PRO_5020027559" evidence="2">
    <location>
        <begin position="18"/>
        <end position="136"/>
    </location>
</feature>
<dbReference type="Proteomes" id="UP000299102">
    <property type="component" value="Unassembled WGS sequence"/>
</dbReference>
<dbReference type="AlphaFoldDB" id="A0A4C1YAM3"/>
<keyword evidence="4" id="KW-1185">Reference proteome</keyword>
<feature type="region of interest" description="Disordered" evidence="1">
    <location>
        <begin position="50"/>
        <end position="77"/>
    </location>
</feature>
<keyword evidence="2" id="KW-0732">Signal</keyword>
<evidence type="ECO:0000313" key="4">
    <source>
        <dbReference type="Proteomes" id="UP000299102"/>
    </source>
</evidence>
<evidence type="ECO:0000256" key="2">
    <source>
        <dbReference type="SAM" id="SignalP"/>
    </source>
</evidence>
<sequence length="136" mass="14832">MFLFGHWKCVILSWAGAAPRYFLFREISRALNIYSTPALSVENGIEGPASVRRGADAAGGGGPFAQRPPARRRRRPTRVVISSPLSTRSGSVDILISHSDTIGLESVVFCRAPFFLFASQRPPSCGLRQRHVPGPL</sequence>
<reference evidence="3 4" key="1">
    <citation type="journal article" date="2019" name="Commun. Biol.">
        <title>The bagworm genome reveals a unique fibroin gene that provides high tensile strength.</title>
        <authorList>
            <person name="Kono N."/>
            <person name="Nakamura H."/>
            <person name="Ohtoshi R."/>
            <person name="Tomita M."/>
            <person name="Numata K."/>
            <person name="Arakawa K."/>
        </authorList>
    </citation>
    <scope>NUCLEOTIDE SEQUENCE [LARGE SCALE GENOMIC DNA]</scope>
</reference>
<comment type="caution">
    <text evidence="3">The sequence shown here is derived from an EMBL/GenBank/DDBJ whole genome shotgun (WGS) entry which is preliminary data.</text>
</comment>
<name>A0A4C1YAM3_EUMVA</name>